<keyword evidence="2" id="KW-1185">Reference proteome</keyword>
<dbReference type="Proteomes" id="UP000500857">
    <property type="component" value="Chromosome"/>
</dbReference>
<reference evidence="1 2" key="1">
    <citation type="submission" date="2020-04" db="EMBL/GenBank/DDBJ databases">
        <authorList>
            <person name="Basu S."/>
            <person name="Maruthanayagam V."/>
            <person name="Chakraborty S."/>
            <person name="Pramanik A."/>
            <person name="Mukherjee J."/>
            <person name="Brink B."/>
        </authorList>
    </citation>
    <scope>NUCLEOTIDE SEQUENCE [LARGE SCALE GENOMIC DNA]</scope>
    <source>
        <strain evidence="1 2">AP17</strain>
    </source>
</reference>
<organism evidence="1 2">
    <name type="scientific">Oxynema aestuarii AP17</name>
    <dbReference type="NCBI Taxonomy" id="2064643"/>
    <lineage>
        <taxon>Bacteria</taxon>
        <taxon>Bacillati</taxon>
        <taxon>Cyanobacteriota</taxon>
        <taxon>Cyanophyceae</taxon>
        <taxon>Oscillatoriophycideae</taxon>
        <taxon>Oscillatoriales</taxon>
        <taxon>Oscillatoriaceae</taxon>
        <taxon>Oxynema</taxon>
        <taxon>Oxynema aestuarii</taxon>
    </lineage>
</organism>
<sequence length="120" mass="13103">MVTRLPIWQGDRPEAVLVVNGWAIACPSRPLLTRAKRISGAFGGCGRRQCVSKGESPFAAPPGEWRRGVGGEGNGKTRAVNLMAPFAKRLPRRFASEKIKIWLGLLHPRQSRSGTVEGKE</sequence>
<protein>
    <submittedName>
        <fullName evidence="1">Uncharacterized protein</fullName>
    </submittedName>
</protein>
<evidence type="ECO:0000313" key="2">
    <source>
        <dbReference type="Proteomes" id="UP000500857"/>
    </source>
</evidence>
<dbReference type="AlphaFoldDB" id="A0A6H1U1M5"/>
<evidence type="ECO:0000313" key="1">
    <source>
        <dbReference type="EMBL" id="QIZ71519.1"/>
    </source>
</evidence>
<dbReference type="EMBL" id="CP051167">
    <property type="protein sequence ID" value="QIZ71519.1"/>
    <property type="molecule type" value="Genomic_DNA"/>
</dbReference>
<accession>A0A6H1U1M5</accession>
<gene>
    <name evidence="1" type="ORF">HCG48_13780</name>
</gene>
<dbReference type="RefSeq" id="WP_168569671.1">
    <property type="nucleotide sequence ID" value="NZ_CP051167.1"/>
</dbReference>
<proteinExistence type="predicted"/>
<dbReference type="KEGG" id="oxy:HCG48_13780"/>
<name>A0A6H1U1M5_9CYAN</name>
<dbReference type="PROSITE" id="PS51257">
    <property type="entry name" value="PROKAR_LIPOPROTEIN"/>
    <property type="match status" value="1"/>
</dbReference>